<sequence length="94" mass="10075">MKHLKGVFLRPNSSEESLSGAADGDHRCLAQRRRSGRPWGIVFVLSGTGDIRDNSGLGRHGGLTQLLNRLLIATYAHSRGALVGKGQDRAGRVA</sequence>
<evidence type="ECO:0000313" key="2">
    <source>
        <dbReference type="EMBL" id="MPC75704.1"/>
    </source>
</evidence>
<evidence type="ECO:0000256" key="1">
    <source>
        <dbReference type="SAM" id="MobiDB-lite"/>
    </source>
</evidence>
<comment type="caution">
    <text evidence="2">The sequence shown here is derived from an EMBL/GenBank/DDBJ whole genome shotgun (WGS) entry which is preliminary data.</text>
</comment>
<protein>
    <submittedName>
        <fullName evidence="2">Uncharacterized protein</fullName>
    </submittedName>
</protein>
<reference evidence="2 3" key="1">
    <citation type="submission" date="2019-05" db="EMBL/GenBank/DDBJ databases">
        <title>Another draft genome of Portunus trituberculatus and its Hox gene families provides insights of decapod evolution.</title>
        <authorList>
            <person name="Jeong J.-H."/>
            <person name="Song I."/>
            <person name="Kim S."/>
            <person name="Choi T."/>
            <person name="Kim D."/>
            <person name="Ryu S."/>
            <person name="Kim W."/>
        </authorList>
    </citation>
    <scope>NUCLEOTIDE SEQUENCE [LARGE SCALE GENOMIC DNA]</scope>
    <source>
        <tissue evidence="2">Muscle</tissue>
    </source>
</reference>
<dbReference type="EMBL" id="VSRR010041676">
    <property type="protein sequence ID" value="MPC75704.1"/>
    <property type="molecule type" value="Genomic_DNA"/>
</dbReference>
<gene>
    <name evidence="2" type="ORF">E2C01_070097</name>
</gene>
<dbReference type="Proteomes" id="UP000324222">
    <property type="component" value="Unassembled WGS sequence"/>
</dbReference>
<proteinExistence type="predicted"/>
<keyword evidence="3" id="KW-1185">Reference proteome</keyword>
<accession>A0A5B7I4J0</accession>
<name>A0A5B7I4J0_PORTR</name>
<organism evidence="2 3">
    <name type="scientific">Portunus trituberculatus</name>
    <name type="common">Swimming crab</name>
    <name type="synonym">Neptunus trituberculatus</name>
    <dbReference type="NCBI Taxonomy" id="210409"/>
    <lineage>
        <taxon>Eukaryota</taxon>
        <taxon>Metazoa</taxon>
        <taxon>Ecdysozoa</taxon>
        <taxon>Arthropoda</taxon>
        <taxon>Crustacea</taxon>
        <taxon>Multicrustacea</taxon>
        <taxon>Malacostraca</taxon>
        <taxon>Eumalacostraca</taxon>
        <taxon>Eucarida</taxon>
        <taxon>Decapoda</taxon>
        <taxon>Pleocyemata</taxon>
        <taxon>Brachyura</taxon>
        <taxon>Eubrachyura</taxon>
        <taxon>Portunoidea</taxon>
        <taxon>Portunidae</taxon>
        <taxon>Portuninae</taxon>
        <taxon>Portunus</taxon>
    </lineage>
</organism>
<evidence type="ECO:0000313" key="3">
    <source>
        <dbReference type="Proteomes" id="UP000324222"/>
    </source>
</evidence>
<dbReference type="AlphaFoldDB" id="A0A5B7I4J0"/>
<feature type="region of interest" description="Disordered" evidence="1">
    <location>
        <begin position="1"/>
        <end position="26"/>
    </location>
</feature>